<keyword evidence="3" id="KW-1185">Reference proteome</keyword>
<sequence>MRSPTATEFAVESRAKRVEFRAEQVDPLPEFDDGREGGMADGFVRRPAPDRLNAPATRTDHST</sequence>
<evidence type="ECO:0000313" key="2">
    <source>
        <dbReference type="EMBL" id="QLG60410.1"/>
    </source>
</evidence>
<evidence type="ECO:0000256" key="1">
    <source>
        <dbReference type="SAM" id="MobiDB-lite"/>
    </source>
</evidence>
<reference evidence="2 3" key="1">
    <citation type="submission" date="2020-06" db="EMBL/GenBank/DDBJ databases">
        <title>NJ-3-1, isolated from saline soil.</title>
        <authorList>
            <person name="Cui H.L."/>
            <person name="Shi X."/>
        </authorList>
    </citation>
    <scope>NUCLEOTIDE SEQUENCE [LARGE SCALE GENOMIC DNA]</scope>
    <source>
        <strain evidence="2 3">NJ-3-1</strain>
    </source>
</reference>
<proteinExistence type="predicted"/>
<name>A0A7D5L8F5_9EURY</name>
<dbReference type="EMBL" id="CP058579">
    <property type="protein sequence ID" value="QLG60410.1"/>
    <property type="molecule type" value="Genomic_DNA"/>
</dbReference>
<dbReference type="AlphaFoldDB" id="A0A7D5L8F5"/>
<feature type="region of interest" description="Disordered" evidence="1">
    <location>
        <begin position="25"/>
        <end position="63"/>
    </location>
</feature>
<dbReference type="KEGG" id="halu:HUG12_01035"/>
<accession>A0A7D5L8F5</accession>
<gene>
    <name evidence="2" type="ORF">HUG12_01035</name>
</gene>
<organism evidence="2 3">
    <name type="scientific">Halorarum salinum</name>
    <dbReference type="NCBI Taxonomy" id="2743089"/>
    <lineage>
        <taxon>Archaea</taxon>
        <taxon>Methanobacteriati</taxon>
        <taxon>Methanobacteriota</taxon>
        <taxon>Stenosarchaea group</taxon>
        <taxon>Halobacteria</taxon>
        <taxon>Halobacteriales</taxon>
        <taxon>Haloferacaceae</taxon>
        <taxon>Halorarum</taxon>
    </lineage>
</organism>
<feature type="compositionally biased region" description="Basic and acidic residues" evidence="1">
    <location>
        <begin position="32"/>
        <end position="49"/>
    </location>
</feature>
<protein>
    <submittedName>
        <fullName evidence="2">Uncharacterized protein</fullName>
    </submittedName>
</protein>
<dbReference type="Proteomes" id="UP000509626">
    <property type="component" value="Chromosome"/>
</dbReference>
<evidence type="ECO:0000313" key="3">
    <source>
        <dbReference type="Proteomes" id="UP000509626"/>
    </source>
</evidence>